<dbReference type="Gene3D" id="3.40.50.720">
    <property type="entry name" value="NAD(P)-binding Rossmann-like Domain"/>
    <property type="match status" value="1"/>
</dbReference>
<accession>A0A3Q9UZH3</accession>
<dbReference type="InterPro" id="IPR036291">
    <property type="entry name" value="NAD(P)-bd_dom_sf"/>
</dbReference>
<dbReference type="Proteomes" id="UP000285317">
    <property type="component" value="Chromosome"/>
</dbReference>
<proteinExistence type="predicted"/>
<sequence>MHATLTPLHRAALPATAADASGDSRVVRALTRTAWAQAVLRAVAAASNLSFAHTRVAVLGTGPLAVELATRTAATGARVIVVGDDPVALVEIAQLGLTVQTTESAELRDATIAFATGELTSPVTSALLGTGGPLLLVDAAEERPAVAAATDPSTDPSSGRPGIDRIADAERELFLLVARDVADGSARRTTEQLSARFAAAVEAAREQDPSPDDLHERADRALALELLR</sequence>
<dbReference type="EMBL" id="CP028137">
    <property type="protein sequence ID" value="AZZ53471.1"/>
    <property type="molecule type" value="Genomic_DNA"/>
</dbReference>
<organism evidence="1 2">
    <name type="scientific">Rathayibacter festucae DSM 15932</name>
    <dbReference type="NCBI Taxonomy" id="1328866"/>
    <lineage>
        <taxon>Bacteria</taxon>
        <taxon>Bacillati</taxon>
        <taxon>Actinomycetota</taxon>
        <taxon>Actinomycetes</taxon>
        <taxon>Micrococcales</taxon>
        <taxon>Microbacteriaceae</taxon>
        <taxon>Rathayibacter</taxon>
    </lineage>
</organism>
<evidence type="ECO:0000313" key="2">
    <source>
        <dbReference type="Proteomes" id="UP000285317"/>
    </source>
</evidence>
<dbReference type="SUPFAM" id="SSF51735">
    <property type="entry name" value="NAD(P)-binding Rossmann-fold domains"/>
    <property type="match status" value="1"/>
</dbReference>
<protein>
    <submittedName>
        <fullName evidence="1">Uncharacterized protein</fullName>
    </submittedName>
</protein>
<gene>
    <name evidence="1" type="ORF">C1I64_16465</name>
</gene>
<dbReference type="KEGG" id="rfs:C1I64_16465"/>
<name>A0A3Q9UZH3_9MICO</name>
<reference evidence="1 2" key="1">
    <citation type="submission" date="2018-03" db="EMBL/GenBank/DDBJ databases">
        <title>Bacteriophage NCPPB3778 and a type I-E CRISPR drive the evolution of the US Biological Select Agent, Rathayibacter toxicus.</title>
        <authorList>
            <person name="Davis E.W.II."/>
            <person name="Tabima J.F."/>
            <person name="Weisberg A.J."/>
            <person name="Dantas Lopes L."/>
            <person name="Wiseman M.S."/>
            <person name="Wiseman M.S."/>
            <person name="Pupko T."/>
            <person name="Belcher M.S."/>
            <person name="Sechler A.J."/>
            <person name="Tancos M.A."/>
            <person name="Schroeder B.K."/>
            <person name="Murray T.D."/>
            <person name="Luster D.G."/>
            <person name="Schneider W.L."/>
            <person name="Rogers E."/>
            <person name="Andreote F.D."/>
            <person name="Grunwald N.J."/>
            <person name="Putnam M.L."/>
            <person name="Chang J.H."/>
        </authorList>
    </citation>
    <scope>NUCLEOTIDE SEQUENCE [LARGE SCALE GENOMIC DNA]</scope>
    <source>
        <strain evidence="1 2">DSM 15932</strain>
    </source>
</reference>
<dbReference type="AlphaFoldDB" id="A0A3Q9UZH3"/>
<evidence type="ECO:0000313" key="1">
    <source>
        <dbReference type="EMBL" id="AZZ53471.1"/>
    </source>
</evidence>
<dbReference type="RefSeq" id="WP_127887931.1">
    <property type="nucleotide sequence ID" value="NZ_CP028137.1"/>
</dbReference>